<evidence type="ECO:0000313" key="2">
    <source>
        <dbReference type="Proteomes" id="UP000662747"/>
    </source>
</evidence>
<dbReference type="Proteomes" id="UP000662747">
    <property type="component" value="Chromosome"/>
</dbReference>
<proteinExistence type="predicted"/>
<accession>A0ABX7NJ70</accession>
<gene>
    <name evidence="1" type="ORF">JY651_26545</name>
</gene>
<name>A0ABX7NJ70_9BACT</name>
<keyword evidence="2" id="KW-1185">Reference proteome</keyword>
<protein>
    <submittedName>
        <fullName evidence="1">Uncharacterized protein</fullName>
    </submittedName>
</protein>
<reference evidence="1 2" key="1">
    <citation type="submission" date="2021-02" db="EMBL/GenBank/DDBJ databases">
        <title>De Novo genome assembly of isolated myxobacteria.</title>
        <authorList>
            <person name="Stevens D.C."/>
        </authorList>
    </citation>
    <scope>NUCLEOTIDE SEQUENCE [LARGE SCALE GENOMIC DNA]</scope>
    <source>
        <strain evidence="2">SCPEA02</strain>
    </source>
</reference>
<dbReference type="EMBL" id="CP071090">
    <property type="protein sequence ID" value="QSQ18917.1"/>
    <property type="molecule type" value="Genomic_DNA"/>
</dbReference>
<dbReference type="RefSeq" id="WP_206720505.1">
    <property type="nucleotide sequence ID" value="NZ_CP071090.1"/>
</dbReference>
<evidence type="ECO:0000313" key="1">
    <source>
        <dbReference type="EMBL" id="QSQ18917.1"/>
    </source>
</evidence>
<organism evidence="1 2">
    <name type="scientific">Pyxidicoccus parkwayensis</name>
    <dbReference type="NCBI Taxonomy" id="2813578"/>
    <lineage>
        <taxon>Bacteria</taxon>
        <taxon>Pseudomonadati</taxon>
        <taxon>Myxococcota</taxon>
        <taxon>Myxococcia</taxon>
        <taxon>Myxococcales</taxon>
        <taxon>Cystobacterineae</taxon>
        <taxon>Myxococcaceae</taxon>
        <taxon>Pyxidicoccus</taxon>
    </lineage>
</organism>
<sequence>MLKIVRAFAIPVLFGAVVLGLSASARERPRPKCVKIGGALTSALSSGPCSSPVGLCTTGEFKGDGLLNGRTTFVADSLQQAASTEAPTTLAYSGLLTIHTRAGTLTTRDTGILDTANGLIGARDVVVGGTGIFEGATGYLLFQGTGTSTFVNEASGEICLRR</sequence>